<feature type="compositionally biased region" description="Basic and acidic residues" evidence="2">
    <location>
        <begin position="222"/>
        <end position="235"/>
    </location>
</feature>
<evidence type="ECO:0000313" key="4">
    <source>
        <dbReference type="EMBL" id="KAF6063138.1"/>
    </source>
</evidence>
<comment type="caution">
    <text evidence="4">The sequence shown here is derived from an EMBL/GenBank/DDBJ whole genome shotgun (WGS) entry which is preliminary data.</text>
</comment>
<dbReference type="Pfam" id="PF05205">
    <property type="entry name" value="COMPASS-Shg1"/>
    <property type="match status" value="1"/>
</dbReference>
<reference evidence="4 5" key="1">
    <citation type="submission" date="2020-03" db="EMBL/GenBank/DDBJ databases">
        <title>FDA dAtabase for Regulatory Grade micrObial Sequences (FDA-ARGOS): Supporting development and validation of Infectious Disease Dx tests.</title>
        <authorList>
            <person name="Campos J."/>
            <person name="Goldberg B."/>
            <person name="Tallon L."/>
            <person name="Sadzewicz L."/>
            <person name="Vavikolanu K."/>
            <person name="Mehta A."/>
            <person name="Aluvathingal J."/>
            <person name="Nadendla S."/>
            <person name="Nandy P."/>
            <person name="Geyer C."/>
            <person name="Yan Y."/>
            <person name="Sichtig H."/>
        </authorList>
    </citation>
    <scope>NUCLEOTIDE SEQUENCE [LARGE SCALE GENOMIC DNA]</scope>
    <source>
        <strain evidence="4 5">FDAARGOS_656</strain>
    </source>
</reference>
<accession>A0A8H6BSA8</accession>
<keyword evidence="1" id="KW-0175">Coiled coil</keyword>
<evidence type="ECO:0000313" key="5">
    <source>
        <dbReference type="Proteomes" id="UP000536275"/>
    </source>
</evidence>
<feature type="coiled-coil region" evidence="1">
    <location>
        <begin position="138"/>
        <end position="172"/>
    </location>
</feature>
<evidence type="ECO:0000256" key="1">
    <source>
        <dbReference type="SAM" id="Coils"/>
    </source>
</evidence>
<gene>
    <name evidence="4" type="ORF">FOB64_006143</name>
</gene>
<dbReference type="EMBL" id="JABWAD010000061">
    <property type="protein sequence ID" value="KAF6063138.1"/>
    <property type="molecule type" value="Genomic_DNA"/>
</dbReference>
<name>A0A8H6BSA8_CANAX</name>
<evidence type="ECO:0000256" key="2">
    <source>
        <dbReference type="SAM" id="MobiDB-lite"/>
    </source>
</evidence>
<feature type="region of interest" description="Disordered" evidence="2">
    <location>
        <begin position="187"/>
        <end position="235"/>
    </location>
</feature>
<feature type="compositionally biased region" description="Polar residues" evidence="2">
    <location>
        <begin position="204"/>
        <end position="221"/>
    </location>
</feature>
<protein>
    <submittedName>
        <fullName evidence="4">COMPASS (Complex proteins associated with Set1p) component shg1 family protein</fullName>
    </submittedName>
</protein>
<dbReference type="AlphaFoldDB" id="A0A8H6BSA8"/>
<sequence length="235" mass="27878">MSQPHSQQQKDITDPKQLITIYKKQGKFDNQRRLLLDNFKQSETYNNLILKLKLLIENKVKQDPNILMKNKGKMAALIQGEMTTNNDNNELLNIVDKDIQDKIIDSFEFHNLVKNDLIDIKQELLGISDEEIAKIKDQEKLKLERLRMEAKMKDLKRIQQQQQLQNQEQQHQVEKNYKNNFKIKNLASSSSNHRVNKPPRFNFRDSNNNITDTYDKQTSQPTKEKKKDKISFMMY</sequence>
<dbReference type="Proteomes" id="UP000536275">
    <property type="component" value="Unassembled WGS sequence"/>
</dbReference>
<proteinExistence type="predicted"/>
<evidence type="ECO:0000259" key="3">
    <source>
        <dbReference type="Pfam" id="PF05205"/>
    </source>
</evidence>
<dbReference type="InterPro" id="IPR055264">
    <property type="entry name" value="BOD1/SHG1_dom"/>
</dbReference>
<feature type="domain" description="BOD1/SHG1" evidence="3">
    <location>
        <begin position="17"/>
        <end position="108"/>
    </location>
</feature>
<organism evidence="4 5">
    <name type="scientific">Candida albicans</name>
    <name type="common">Yeast</name>
    <dbReference type="NCBI Taxonomy" id="5476"/>
    <lineage>
        <taxon>Eukaryota</taxon>
        <taxon>Fungi</taxon>
        <taxon>Dikarya</taxon>
        <taxon>Ascomycota</taxon>
        <taxon>Saccharomycotina</taxon>
        <taxon>Pichiomycetes</taxon>
        <taxon>Debaryomycetaceae</taxon>
        <taxon>Candida/Lodderomyces clade</taxon>
        <taxon>Candida</taxon>
    </lineage>
</organism>